<comment type="caution">
    <text evidence="9">The sequence shown here is derived from an EMBL/GenBank/DDBJ whole genome shotgun (WGS) entry which is preliminary data.</text>
</comment>
<protein>
    <recommendedName>
        <fullName evidence="4 8">2-(3-amino-3-carboxypropyl)histidine synthase subunit 2</fullName>
    </recommendedName>
</protein>
<keyword evidence="10" id="KW-1185">Reference proteome</keyword>
<feature type="non-terminal residue" evidence="9">
    <location>
        <position position="470"/>
    </location>
</feature>
<dbReference type="NCBIfam" id="TIGR00322">
    <property type="entry name" value="diphth2_R"/>
    <property type="match status" value="1"/>
</dbReference>
<sequence>MAAITNDGSDIVFKKLEKSSEWCIDESSLNETFEIDRIIKWVKEGNFKTVGLQVPNELLPVSIKLYMLLSKATGTQFAILGDTSFSSCCVDEIAGERLGIEAIVHFGKACLSEPVGRIPSIHVFGQLPLPDTSLNEAASLIKKIATSPEQEIVIFYDFRYMAAAERLSEKLHRPVVLTRPHLTPSETTAQDEITLAGRILPHKIDPSSCLVFYIGRPELPMYRILVSKEFAIENCFCFDPVALKLSPVAASLRSLFTRRIYLMERAHAAKRVGILVGTLSCKHYNSMIDRLRKLLKLAGKAYTTIHVGRLNAAKLMNIVEIDVYVLVACPESTLLDSREFMNPIISPFEMECVLASALKDCAEIDEVLRELIEKRTYYCNKLFPDFKAILQGGEAFVKEESFAEASNAGPSVSLLTGKMQQVHFPTQESTNDNERQIVEWKEENWRIAELMERNSNRTWYGLDPQFSKTE</sequence>
<comment type="similarity">
    <text evidence="3 8">Belongs to the DPH1/DPH2 family. DPH2 subfamily.</text>
</comment>
<reference evidence="9 10" key="1">
    <citation type="submission" date="2024-11" db="EMBL/GenBank/DDBJ databases">
        <title>Adaptive evolution of stress response genes in parasites aligns with host niche diversity.</title>
        <authorList>
            <person name="Hahn C."/>
            <person name="Resl P."/>
        </authorList>
    </citation>
    <scope>NUCLEOTIDE SEQUENCE [LARGE SCALE GENOMIC DNA]</scope>
    <source>
        <strain evidence="9">EGGRZ-B1_66</strain>
        <tissue evidence="9">Body</tissue>
    </source>
</reference>
<evidence type="ECO:0000313" key="10">
    <source>
        <dbReference type="Proteomes" id="UP001626550"/>
    </source>
</evidence>
<dbReference type="Gene3D" id="3.40.50.11840">
    <property type="entry name" value="Diphthamide synthesis DPH1/DPH2 domain 1"/>
    <property type="match status" value="1"/>
</dbReference>
<evidence type="ECO:0000256" key="2">
    <source>
        <dbReference type="ARBA" id="ARBA00005156"/>
    </source>
</evidence>
<dbReference type="InterPro" id="IPR042263">
    <property type="entry name" value="DPH1/DPH2_1"/>
</dbReference>
<dbReference type="SFLD" id="SFLDS00032">
    <property type="entry name" value="Radical_SAM_3-amino-3-carboxyp"/>
    <property type="match status" value="1"/>
</dbReference>
<keyword evidence="5 8" id="KW-0479">Metal-binding</keyword>
<dbReference type="NCBIfam" id="TIGR00272">
    <property type="entry name" value="DPH2"/>
    <property type="match status" value="1"/>
</dbReference>
<dbReference type="AlphaFoldDB" id="A0ABD2PSA8"/>
<dbReference type="GO" id="GO:0046872">
    <property type="term" value="F:metal ion binding"/>
    <property type="evidence" value="ECO:0007669"/>
    <property type="project" value="UniProtKB-KW"/>
</dbReference>
<accession>A0ABD2PSA8</accession>
<dbReference type="InterPro" id="IPR010014">
    <property type="entry name" value="DHP2"/>
</dbReference>
<evidence type="ECO:0000256" key="1">
    <source>
        <dbReference type="ARBA" id="ARBA00001966"/>
    </source>
</evidence>
<evidence type="ECO:0000256" key="8">
    <source>
        <dbReference type="RuleBase" id="RU364133"/>
    </source>
</evidence>
<dbReference type="Pfam" id="PF01866">
    <property type="entry name" value="Diphthamide_syn"/>
    <property type="match status" value="1"/>
</dbReference>
<evidence type="ECO:0000256" key="3">
    <source>
        <dbReference type="ARBA" id="ARBA00006179"/>
    </source>
</evidence>
<evidence type="ECO:0000256" key="6">
    <source>
        <dbReference type="ARBA" id="ARBA00023004"/>
    </source>
</evidence>
<gene>
    <name evidence="9" type="ORF">Ciccas_011081</name>
</gene>
<dbReference type="SFLD" id="SFLDG01121">
    <property type="entry name" value="Diphthamide_biosynthesis"/>
    <property type="match status" value="1"/>
</dbReference>
<dbReference type="PANTHER" id="PTHR10762:SF2">
    <property type="entry name" value="2-(3-AMINO-3-CARBOXYPROPYL)HISTIDINE SYNTHASE SUBUNIT 2"/>
    <property type="match status" value="1"/>
</dbReference>
<organism evidence="9 10">
    <name type="scientific">Cichlidogyrus casuarinus</name>
    <dbReference type="NCBI Taxonomy" id="1844966"/>
    <lineage>
        <taxon>Eukaryota</taxon>
        <taxon>Metazoa</taxon>
        <taxon>Spiralia</taxon>
        <taxon>Lophotrochozoa</taxon>
        <taxon>Platyhelminthes</taxon>
        <taxon>Monogenea</taxon>
        <taxon>Monopisthocotylea</taxon>
        <taxon>Dactylogyridea</taxon>
        <taxon>Ancyrocephalidae</taxon>
        <taxon>Cichlidogyrus</taxon>
    </lineage>
</organism>
<keyword evidence="6 8" id="KW-0408">Iron</keyword>
<proteinExistence type="inferred from homology"/>
<comment type="cofactor">
    <cofactor evidence="1">
        <name>[4Fe-4S] cluster</name>
        <dbReference type="ChEBI" id="CHEBI:49883"/>
    </cofactor>
</comment>
<dbReference type="FunFam" id="3.40.50.11860:FF:000001">
    <property type="entry name" value="2-(3-amino-3-carboxypropyl)histidine synthase subunit 2"/>
    <property type="match status" value="1"/>
</dbReference>
<dbReference type="EMBL" id="JBJKFK010003027">
    <property type="protein sequence ID" value="KAL3310355.1"/>
    <property type="molecule type" value="Genomic_DNA"/>
</dbReference>
<comment type="function">
    <text evidence="8">Required for the first step of diphthamide biosynthesis, a post-translational modification of histidine which occurs in elongation factor 2. DPH1 and DPH2 transfer a 3-amino-3-carboxypropyl (ACP) group from S-adenosyl-L-methionine (SAM) to a histidine residue, the reaction is assisted by a reduction system comprising DPH3 and a NADH-dependent reductase. Facilitates the reduction of the catalytic iron-sulfur cluster found in the DPH1 subunit.</text>
</comment>
<comment type="pathway">
    <text evidence="2 8">Protein modification; peptidyl-diphthamide biosynthesis.</text>
</comment>
<dbReference type="InterPro" id="IPR016435">
    <property type="entry name" value="DPH1/DPH2"/>
</dbReference>
<evidence type="ECO:0000256" key="4">
    <source>
        <dbReference type="ARBA" id="ARBA00021914"/>
    </source>
</evidence>
<evidence type="ECO:0000313" key="9">
    <source>
        <dbReference type="EMBL" id="KAL3310355.1"/>
    </source>
</evidence>
<name>A0ABD2PSA8_9PLAT</name>
<dbReference type="Proteomes" id="UP001626550">
    <property type="component" value="Unassembled WGS sequence"/>
</dbReference>
<evidence type="ECO:0000256" key="5">
    <source>
        <dbReference type="ARBA" id="ARBA00022723"/>
    </source>
</evidence>
<evidence type="ECO:0000256" key="7">
    <source>
        <dbReference type="ARBA" id="ARBA00023014"/>
    </source>
</evidence>
<dbReference type="PANTHER" id="PTHR10762">
    <property type="entry name" value="DIPHTHAMIDE BIOSYNTHESIS PROTEIN"/>
    <property type="match status" value="1"/>
</dbReference>
<dbReference type="GO" id="GO:0051536">
    <property type="term" value="F:iron-sulfur cluster binding"/>
    <property type="evidence" value="ECO:0007669"/>
    <property type="project" value="UniProtKB-KW"/>
</dbReference>
<dbReference type="InterPro" id="IPR042265">
    <property type="entry name" value="DPH1/DPH2_3"/>
</dbReference>
<keyword evidence="7 8" id="KW-0411">Iron-sulfur</keyword>
<dbReference type="Gene3D" id="3.40.50.11860">
    <property type="entry name" value="Diphthamide synthesis DPH1/DPH2 domain 3"/>
    <property type="match status" value="1"/>
</dbReference>